<dbReference type="OrthoDB" id="2081253at2"/>
<dbReference type="RefSeq" id="WP_013260074.1">
    <property type="nucleotide sequence ID" value="NC_014365.1"/>
</dbReference>
<feature type="region of interest" description="Disordered" evidence="1">
    <location>
        <begin position="38"/>
        <end position="57"/>
    </location>
</feature>
<evidence type="ECO:0000256" key="1">
    <source>
        <dbReference type="SAM" id="MobiDB-lite"/>
    </source>
</evidence>
<keyword evidence="3" id="KW-1185">Reference proteome</keyword>
<dbReference type="HOGENOM" id="CLU_1765056_0_0_7"/>
<sequence length="147" mass="16872">MIRVEVSVLDDSAIRELPRQLNLASRDTLEQILEQAARTAGRNLTPGGSGPNSRSGALRRSLDWRIYKDGDGYRGQFYSTSPYAAVHEHGAVIQAKRAEYLKFRIQGQWVQKRSVRIPARPFMAPAFERSLEYVEDLLWRNLERRAK</sequence>
<evidence type="ECO:0000313" key="2">
    <source>
        <dbReference type="EMBL" id="ADK86638.1"/>
    </source>
</evidence>
<gene>
    <name evidence="2" type="ordered locus">Deba_3285</name>
</gene>
<dbReference type="EMBL" id="CP002085">
    <property type="protein sequence ID" value="ADK86638.1"/>
    <property type="molecule type" value="Genomic_DNA"/>
</dbReference>
<dbReference type="KEGG" id="dbr:Deba_3285"/>
<reference evidence="2 3" key="1">
    <citation type="journal article" date="2010" name="Stand. Genomic Sci.">
        <title>Complete genome sequence of Desulfarculus baarsii type strain (2st14).</title>
        <authorList>
            <person name="Sun H."/>
            <person name="Spring S."/>
            <person name="Lapidus A."/>
            <person name="Davenport K."/>
            <person name="Del Rio T.G."/>
            <person name="Tice H."/>
            <person name="Nolan M."/>
            <person name="Copeland A."/>
            <person name="Cheng J.F."/>
            <person name="Lucas S."/>
            <person name="Tapia R."/>
            <person name="Goodwin L."/>
            <person name="Pitluck S."/>
            <person name="Ivanova N."/>
            <person name="Pagani I."/>
            <person name="Mavromatis K."/>
            <person name="Ovchinnikova G."/>
            <person name="Pati A."/>
            <person name="Chen A."/>
            <person name="Palaniappan K."/>
            <person name="Hauser L."/>
            <person name="Chang Y.J."/>
            <person name="Jeffries C.D."/>
            <person name="Detter J.C."/>
            <person name="Han C."/>
            <person name="Rohde M."/>
            <person name="Brambilla E."/>
            <person name="Goker M."/>
            <person name="Woyke T."/>
            <person name="Bristow J."/>
            <person name="Eisen J.A."/>
            <person name="Markowitz V."/>
            <person name="Hugenholtz P."/>
            <person name="Kyrpides N.C."/>
            <person name="Klenk H.P."/>
            <person name="Land M."/>
        </authorList>
    </citation>
    <scope>NUCLEOTIDE SEQUENCE [LARGE SCALE GENOMIC DNA]</scope>
    <source>
        <strain evidence="3">ATCC 33931 / DSM 2075 / LMG 7858 / VKM B-1802 / 2st14</strain>
    </source>
</reference>
<organism evidence="2 3">
    <name type="scientific">Desulfarculus baarsii (strain ATCC 33931 / DSM 2075 / LMG 7858 / VKM B-1802 / 2st14)</name>
    <dbReference type="NCBI Taxonomy" id="644282"/>
    <lineage>
        <taxon>Bacteria</taxon>
        <taxon>Pseudomonadati</taxon>
        <taxon>Thermodesulfobacteriota</taxon>
        <taxon>Desulfarculia</taxon>
        <taxon>Desulfarculales</taxon>
        <taxon>Desulfarculaceae</taxon>
        <taxon>Desulfarculus</taxon>
    </lineage>
</organism>
<protein>
    <recommendedName>
        <fullName evidence="4">Phage protein, HK97 gp10 family</fullName>
    </recommendedName>
</protein>
<evidence type="ECO:0000313" key="3">
    <source>
        <dbReference type="Proteomes" id="UP000009047"/>
    </source>
</evidence>
<proteinExistence type="predicted"/>
<dbReference type="eggNOG" id="COG5005">
    <property type="taxonomic scope" value="Bacteria"/>
</dbReference>
<dbReference type="STRING" id="644282.Deba_3285"/>
<name>E1QM53_DESB2</name>
<dbReference type="AlphaFoldDB" id="E1QM53"/>
<accession>E1QM53</accession>
<dbReference type="Proteomes" id="UP000009047">
    <property type="component" value="Chromosome"/>
</dbReference>
<evidence type="ECO:0008006" key="4">
    <source>
        <dbReference type="Google" id="ProtNLM"/>
    </source>
</evidence>